<dbReference type="RefSeq" id="WP_248343139.1">
    <property type="nucleotide sequence ID" value="NZ_AP025592.1"/>
</dbReference>
<proteinExistence type="predicted"/>
<dbReference type="Proteomes" id="UP001162734">
    <property type="component" value="Chromosome"/>
</dbReference>
<gene>
    <name evidence="2" type="ORF">AMPC_37510</name>
</gene>
<name>A0ABM7XFH6_9BACT</name>
<evidence type="ECO:0000256" key="1">
    <source>
        <dbReference type="SAM" id="SignalP"/>
    </source>
</evidence>
<dbReference type="PROSITE" id="PS51257">
    <property type="entry name" value="PROKAR_LIPOPROTEIN"/>
    <property type="match status" value="1"/>
</dbReference>
<feature type="chain" id="PRO_5045468934" description="Lipoprotein" evidence="1">
    <location>
        <begin position="20"/>
        <end position="205"/>
    </location>
</feature>
<dbReference type="EMBL" id="AP025592">
    <property type="protein sequence ID" value="BDG10638.1"/>
    <property type="molecule type" value="Genomic_DNA"/>
</dbReference>
<evidence type="ECO:0008006" key="4">
    <source>
        <dbReference type="Google" id="ProtNLM"/>
    </source>
</evidence>
<feature type="signal peptide" evidence="1">
    <location>
        <begin position="1"/>
        <end position="19"/>
    </location>
</feature>
<keyword evidence="1" id="KW-0732">Signal</keyword>
<keyword evidence="3" id="KW-1185">Reference proteome</keyword>
<protein>
    <recommendedName>
        <fullName evidence="4">Lipoprotein</fullName>
    </recommendedName>
</protein>
<reference evidence="3" key="1">
    <citation type="journal article" date="2022" name="Int. J. Syst. Evol. Microbiol.">
        <title>Anaeromyxobacter oryzae sp. nov., Anaeromyxobacter diazotrophicus sp. nov. and Anaeromyxobacter paludicola sp. nov., isolated from paddy soils.</title>
        <authorList>
            <person name="Itoh H."/>
            <person name="Xu Z."/>
            <person name="Mise K."/>
            <person name="Masuda Y."/>
            <person name="Ushijima N."/>
            <person name="Hayakawa C."/>
            <person name="Shiratori Y."/>
            <person name="Senoo K."/>
        </authorList>
    </citation>
    <scope>NUCLEOTIDE SEQUENCE [LARGE SCALE GENOMIC DNA]</scope>
    <source>
        <strain evidence="3">Red630</strain>
    </source>
</reference>
<evidence type="ECO:0000313" key="2">
    <source>
        <dbReference type="EMBL" id="BDG10638.1"/>
    </source>
</evidence>
<organism evidence="2 3">
    <name type="scientific">Anaeromyxobacter paludicola</name>
    <dbReference type="NCBI Taxonomy" id="2918171"/>
    <lineage>
        <taxon>Bacteria</taxon>
        <taxon>Pseudomonadati</taxon>
        <taxon>Myxococcota</taxon>
        <taxon>Myxococcia</taxon>
        <taxon>Myxococcales</taxon>
        <taxon>Cystobacterineae</taxon>
        <taxon>Anaeromyxobacteraceae</taxon>
        <taxon>Anaeromyxobacter</taxon>
    </lineage>
</organism>
<sequence>MTKNLQRAALLLVTAFALAGCGGLFFAQAEEKSIAITHDFGGLPGTSHLGVPIAGPVDVPVQVALPPASSTFEADIPLTKNDPNGTIKVSTVITLNGADVAMKSTTGDLAGVDSAALKVFDPAVDPSGAQATVIATYTRPAGGAVDPTKLHFVRKGDVNLADYLANKQMGVMLAMTVQGAVNLPQQDWNADLTLDFYVKTRAEAP</sequence>
<accession>A0ABM7XFH6</accession>
<evidence type="ECO:0000313" key="3">
    <source>
        <dbReference type="Proteomes" id="UP001162734"/>
    </source>
</evidence>